<organism evidence="7 8">
    <name type="scientific">Ectothiorhodospira haloalkaliphila</name>
    <dbReference type="NCBI Taxonomy" id="421628"/>
    <lineage>
        <taxon>Bacteria</taxon>
        <taxon>Pseudomonadati</taxon>
        <taxon>Pseudomonadota</taxon>
        <taxon>Gammaproteobacteria</taxon>
        <taxon>Chromatiales</taxon>
        <taxon>Ectothiorhodospiraceae</taxon>
        <taxon>Ectothiorhodospira</taxon>
    </lineage>
</organism>
<proteinExistence type="inferred from homology"/>
<dbReference type="PATRIC" id="fig|1354791.3.peg.2469"/>
<dbReference type="CDD" id="cd16098">
    <property type="entry name" value="FliS"/>
    <property type="match status" value="1"/>
</dbReference>
<evidence type="ECO:0000256" key="1">
    <source>
        <dbReference type="ARBA" id="ARBA00004514"/>
    </source>
</evidence>
<dbReference type="InterPro" id="IPR003713">
    <property type="entry name" value="FliS"/>
</dbReference>
<keyword evidence="7" id="KW-0969">Cilium</keyword>
<dbReference type="KEGG" id="hhc:M911_10085"/>
<comment type="similarity">
    <text evidence="2 6">Belongs to the FliS family.</text>
</comment>
<dbReference type="OrthoDB" id="9792010at2"/>
<dbReference type="GO" id="GO:0005829">
    <property type="term" value="C:cytosol"/>
    <property type="evidence" value="ECO:0007669"/>
    <property type="project" value="UniProtKB-SubCell"/>
</dbReference>
<dbReference type="PANTHER" id="PTHR34773">
    <property type="entry name" value="FLAGELLAR SECRETION CHAPERONE FLIS"/>
    <property type="match status" value="1"/>
</dbReference>
<dbReference type="PIRSF" id="PIRSF039090">
    <property type="entry name" value="Flis"/>
    <property type="match status" value="1"/>
</dbReference>
<dbReference type="GO" id="GO:0071973">
    <property type="term" value="P:bacterial-type flagellum-dependent cell motility"/>
    <property type="evidence" value="ECO:0007669"/>
    <property type="project" value="TreeGrafter"/>
</dbReference>
<keyword evidence="5" id="KW-0143">Chaperone</keyword>
<dbReference type="GO" id="GO:0044780">
    <property type="term" value="P:bacterial-type flagellum assembly"/>
    <property type="evidence" value="ECO:0007669"/>
    <property type="project" value="InterPro"/>
</dbReference>
<dbReference type="InterPro" id="IPR036584">
    <property type="entry name" value="FliS_sf"/>
</dbReference>
<reference evidence="8" key="2">
    <citation type="submission" date="2014-02" db="EMBL/GenBank/DDBJ databases">
        <title>Draft Genome Sequence of extremely halophilic bacteria Halorhodospira halochloris.</title>
        <authorList>
            <person name="Singh K.S."/>
        </authorList>
    </citation>
    <scope>NUCLEOTIDE SEQUENCE [LARGE SCALE GENOMIC DNA]</scope>
    <source>
        <strain evidence="8">A</strain>
    </source>
</reference>
<keyword evidence="3 6" id="KW-0963">Cytoplasm</keyword>
<keyword evidence="4 6" id="KW-1005">Bacterial flagellum biogenesis</keyword>
<protein>
    <recommendedName>
        <fullName evidence="6">Flagellar secretion chaperone FliS</fullName>
    </recommendedName>
</protein>
<evidence type="ECO:0000256" key="3">
    <source>
        <dbReference type="ARBA" id="ARBA00022490"/>
    </source>
</evidence>
<gene>
    <name evidence="7" type="ORF">M911_10085</name>
</gene>
<evidence type="ECO:0000256" key="5">
    <source>
        <dbReference type="ARBA" id="ARBA00023186"/>
    </source>
</evidence>
<dbReference type="EMBL" id="CP007268">
    <property type="protein sequence ID" value="AHK79444.1"/>
    <property type="molecule type" value="Genomic_DNA"/>
</dbReference>
<comment type="subcellular location">
    <subcellularLocation>
        <location evidence="1 6">Cytoplasm</location>
        <location evidence="1 6">Cytosol</location>
    </subcellularLocation>
</comment>
<name>W8KI16_9GAMM</name>
<evidence type="ECO:0000256" key="6">
    <source>
        <dbReference type="PIRNR" id="PIRNR039090"/>
    </source>
</evidence>
<dbReference type="PANTHER" id="PTHR34773:SF1">
    <property type="entry name" value="FLAGELLAR SECRETION CHAPERONE FLIS"/>
    <property type="match status" value="1"/>
</dbReference>
<evidence type="ECO:0000313" key="7">
    <source>
        <dbReference type="EMBL" id="AHK79444.1"/>
    </source>
</evidence>
<dbReference type="Pfam" id="PF02561">
    <property type="entry name" value="FliS"/>
    <property type="match status" value="1"/>
</dbReference>
<reference evidence="7 8" key="1">
    <citation type="journal article" date="2014" name="J Genomics">
        <title>Draft Genome Sequence of the Extremely Halophilic Phototrophic Purple Sulfur Bacterium Halorhodospira halochloris.</title>
        <authorList>
            <person name="Singh K.S."/>
            <person name="Kirksey J."/>
            <person name="Hoff W.D."/>
            <person name="Deole R."/>
        </authorList>
    </citation>
    <scope>NUCLEOTIDE SEQUENCE [LARGE SCALE GENOMIC DNA]</scope>
    <source>
        <strain evidence="7 8">A</strain>
    </source>
</reference>
<evidence type="ECO:0000256" key="2">
    <source>
        <dbReference type="ARBA" id="ARBA00008787"/>
    </source>
</evidence>
<accession>W8KI16</accession>
<dbReference type="AlphaFoldDB" id="W8KI16"/>
<dbReference type="NCBIfam" id="TIGR00208">
    <property type="entry name" value="fliS"/>
    <property type="match status" value="1"/>
</dbReference>
<keyword evidence="8" id="KW-1185">Reference proteome</keyword>
<dbReference type="Gene3D" id="1.20.120.340">
    <property type="entry name" value="Flagellar protein FliS"/>
    <property type="match status" value="1"/>
</dbReference>
<dbReference type="RefSeq" id="WP_025281905.1">
    <property type="nucleotide sequence ID" value="NZ_CP007268.1"/>
</dbReference>
<dbReference type="Proteomes" id="UP000019442">
    <property type="component" value="Chromosome"/>
</dbReference>
<dbReference type="SUPFAM" id="SSF101116">
    <property type="entry name" value="Flagellar export chaperone FliS"/>
    <property type="match status" value="1"/>
</dbReference>
<keyword evidence="7" id="KW-0282">Flagellum</keyword>
<evidence type="ECO:0000256" key="4">
    <source>
        <dbReference type="ARBA" id="ARBA00022795"/>
    </source>
</evidence>
<dbReference type="HOGENOM" id="CLU_080373_1_2_6"/>
<sequence>MTYAAMHRGINQYQQVGASGAAFADPHRLIEMLLDGGVDRLAQAKGAIARGDRRGKVKLIDKAFNIIGGLRGGLDMDRGGDIARNLDDLYDYMQRRLTLANAHDDVEGLDEVISLLNEVREGWKAIPVEARKAAPGAS</sequence>
<keyword evidence="7" id="KW-0966">Cell projection</keyword>
<evidence type="ECO:0000313" key="8">
    <source>
        <dbReference type="Proteomes" id="UP000019442"/>
    </source>
</evidence>